<evidence type="ECO:0000256" key="2">
    <source>
        <dbReference type="SAM" id="SignalP"/>
    </source>
</evidence>
<proteinExistence type="predicted"/>
<dbReference type="OrthoDB" id="10511252at2759"/>
<keyword evidence="4" id="KW-1185">Reference proteome</keyword>
<name>A0A9N9L384_9HELO</name>
<evidence type="ECO:0000313" key="4">
    <source>
        <dbReference type="Proteomes" id="UP000696280"/>
    </source>
</evidence>
<reference evidence="3" key="1">
    <citation type="submission" date="2021-07" db="EMBL/GenBank/DDBJ databases">
        <authorList>
            <person name="Durling M."/>
        </authorList>
    </citation>
    <scope>NUCLEOTIDE SEQUENCE</scope>
</reference>
<comment type="caution">
    <text evidence="3">The sequence shown here is derived from an EMBL/GenBank/DDBJ whole genome shotgun (WGS) entry which is preliminary data.</text>
</comment>
<gene>
    <name evidence="3" type="ORF">HYFRA_00012365</name>
</gene>
<dbReference type="AlphaFoldDB" id="A0A9N9L384"/>
<feature type="chain" id="PRO_5040182753" evidence="2">
    <location>
        <begin position="24"/>
        <end position="149"/>
    </location>
</feature>
<dbReference type="EMBL" id="CAJVRL010000074">
    <property type="protein sequence ID" value="CAG8956910.1"/>
    <property type="molecule type" value="Genomic_DNA"/>
</dbReference>
<sequence>MDIGIGRGIVWLTWSGLDGLLMALTLPSHSIEGMRAYASDASPGAYAALGGTEVPKYFWMIAAGCASLQRECVLNTLALHCHQPPPMSAHPGPWRAGENTAEGSEADIDDEQPHHDSPRPRNATWRQAKFAEEQGTAPHRKRKRKTASL</sequence>
<evidence type="ECO:0000313" key="3">
    <source>
        <dbReference type="EMBL" id="CAG8956910.1"/>
    </source>
</evidence>
<feature type="signal peptide" evidence="2">
    <location>
        <begin position="1"/>
        <end position="23"/>
    </location>
</feature>
<feature type="region of interest" description="Disordered" evidence="1">
    <location>
        <begin position="84"/>
        <end position="149"/>
    </location>
</feature>
<protein>
    <submittedName>
        <fullName evidence="3">Uncharacterized protein</fullName>
    </submittedName>
</protein>
<dbReference type="Proteomes" id="UP000696280">
    <property type="component" value="Unassembled WGS sequence"/>
</dbReference>
<feature type="compositionally biased region" description="Basic residues" evidence="1">
    <location>
        <begin position="138"/>
        <end position="149"/>
    </location>
</feature>
<keyword evidence="2" id="KW-0732">Signal</keyword>
<evidence type="ECO:0000256" key="1">
    <source>
        <dbReference type="SAM" id="MobiDB-lite"/>
    </source>
</evidence>
<organism evidence="3 4">
    <name type="scientific">Hymenoscyphus fraxineus</name>
    <dbReference type="NCBI Taxonomy" id="746836"/>
    <lineage>
        <taxon>Eukaryota</taxon>
        <taxon>Fungi</taxon>
        <taxon>Dikarya</taxon>
        <taxon>Ascomycota</taxon>
        <taxon>Pezizomycotina</taxon>
        <taxon>Leotiomycetes</taxon>
        <taxon>Helotiales</taxon>
        <taxon>Helotiaceae</taxon>
        <taxon>Hymenoscyphus</taxon>
    </lineage>
</organism>
<accession>A0A9N9L384</accession>